<feature type="domain" description="PNPLA" evidence="4">
    <location>
        <begin position="41"/>
        <end position="212"/>
    </location>
</feature>
<accession>A0A381SF90</accession>
<keyword evidence="2" id="KW-0442">Lipid degradation</keyword>
<gene>
    <name evidence="5" type="ORF">METZ01_LOCUS54835</name>
</gene>
<sequence length="306" mass="32890">MRYGAGPISDRGGRYRSAMARPRWLDRWRRSQEPERSHTVFVFSGGSVRGAAQAGMLRVLLHRGIFPDEVVGVSAGALNGAFLAHDPTVAQVDLLESVWRDVADKAPIRGSVIRNVASIIRGRPSFDPGERLRAVIAEHVPMEDLADIAVPCHVGTTDASTGQVAWWTSGPVVDLLCATTAVPGVLPAVELSDGQRHIDGGVVSNIPLRKAVSLAPTRLVVLDVAAKFTPAEKQTALSLMMVGIRAAAAELTRQQWLDVPTDLEVLHLELPTVDDAPDFEFDLVPDLIEAGAEAAERVLDRLDAAV</sequence>
<protein>
    <recommendedName>
        <fullName evidence="4">PNPLA domain-containing protein</fullName>
    </recommendedName>
</protein>
<evidence type="ECO:0000256" key="3">
    <source>
        <dbReference type="ARBA" id="ARBA00023098"/>
    </source>
</evidence>
<dbReference type="SUPFAM" id="SSF52151">
    <property type="entry name" value="FabD/lysophospholipase-like"/>
    <property type="match status" value="1"/>
</dbReference>
<keyword evidence="1" id="KW-0378">Hydrolase</keyword>
<evidence type="ECO:0000256" key="2">
    <source>
        <dbReference type="ARBA" id="ARBA00022963"/>
    </source>
</evidence>
<organism evidence="5">
    <name type="scientific">marine metagenome</name>
    <dbReference type="NCBI Taxonomy" id="408172"/>
    <lineage>
        <taxon>unclassified sequences</taxon>
        <taxon>metagenomes</taxon>
        <taxon>ecological metagenomes</taxon>
    </lineage>
</organism>
<dbReference type="InterPro" id="IPR002641">
    <property type="entry name" value="PNPLA_dom"/>
</dbReference>
<proteinExistence type="predicted"/>
<dbReference type="Gene3D" id="3.40.1090.10">
    <property type="entry name" value="Cytosolic phospholipase A2 catalytic domain"/>
    <property type="match status" value="2"/>
</dbReference>
<evidence type="ECO:0000313" key="5">
    <source>
        <dbReference type="EMBL" id="SVA01981.1"/>
    </source>
</evidence>
<evidence type="ECO:0000256" key="1">
    <source>
        <dbReference type="ARBA" id="ARBA00022801"/>
    </source>
</evidence>
<dbReference type="InterPro" id="IPR050301">
    <property type="entry name" value="NTE"/>
</dbReference>
<name>A0A381SF90_9ZZZZ</name>
<reference evidence="5" key="1">
    <citation type="submission" date="2018-05" db="EMBL/GenBank/DDBJ databases">
        <authorList>
            <person name="Lanie J.A."/>
            <person name="Ng W.-L."/>
            <person name="Kazmierczak K.M."/>
            <person name="Andrzejewski T.M."/>
            <person name="Davidsen T.M."/>
            <person name="Wayne K.J."/>
            <person name="Tettelin H."/>
            <person name="Glass J.I."/>
            <person name="Rusch D."/>
            <person name="Podicherti R."/>
            <person name="Tsui H.-C.T."/>
            <person name="Winkler M.E."/>
        </authorList>
    </citation>
    <scope>NUCLEOTIDE SEQUENCE</scope>
</reference>
<keyword evidence="3" id="KW-0443">Lipid metabolism</keyword>
<dbReference type="PANTHER" id="PTHR14226">
    <property type="entry name" value="NEUROPATHY TARGET ESTERASE/SWISS CHEESE D.MELANOGASTER"/>
    <property type="match status" value="1"/>
</dbReference>
<dbReference type="GO" id="GO:0016787">
    <property type="term" value="F:hydrolase activity"/>
    <property type="evidence" value="ECO:0007669"/>
    <property type="project" value="UniProtKB-KW"/>
</dbReference>
<dbReference type="EMBL" id="UINC01002958">
    <property type="protein sequence ID" value="SVA01981.1"/>
    <property type="molecule type" value="Genomic_DNA"/>
</dbReference>
<dbReference type="PANTHER" id="PTHR14226:SF29">
    <property type="entry name" value="NEUROPATHY TARGET ESTERASE SWS"/>
    <property type="match status" value="1"/>
</dbReference>
<dbReference type="InterPro" id="IPR016035">
    <property type="entry name" value="Acyl_Trfase/lysoPLipase"/>
</dbReference>
<dbReference type="Pfam" id="PF01734">
    <property type="entry name" value="Patatin"/>
    <property type="match status" value="1"/>
</dbReference>
<evidence type="ECO:0000259" key="4">
    <source>
        <dbReference type="PROSITE" id="PS51635"/>
    </source>
</evidence>
<dbReference type="PROSITE" id="PS51635">
    <property type="entry name" value="PNPLA"/>
    <property type="match status" value="1"/>
</dbReference>
<dbReference type="GO" id="GO:0016042">
    <property type="term" value="P:lipid catabolic process"/>
    <property type="evidence" value="ECO:0007669"/>
    <property type="project" value="UniProtKB-KW"/>
</dbReference>
<dbReference type="AlphaFoldDB" id="A0A381SF90"/>